<dbReference type="InterPro" id="IPR015424">
    <property type="entry name" value="PyrdxlP-dep_Trfase"/>
</dbReference>
<dbReference type="PROSITE" id="PS00105">
    <property type="entry name" value="AA_TRANSFER_CLASS_1"/>
    <property type="match status" value="1"/>
</dbReference>
<evidence type="ECO:0000256" key="3">
    <source>
        <dbReference type="ARBA" id="ARBA00022576"/>
    </source>
</evidence>
<proteinExistence type="inferred from homology"/>
<keyword evidence="9" id="KW-1185">Reference proteome</keyword>
<dbReference type="InterPro" id="IPR015421">
    <property type="entry name" value="PyrdxlP-dep_Trfase_major"/>
</dbReference>
<dbReference type="InterPro" id="IPR050596">
    <property type="entry name" value="AspAT/PAT-like"/>
</dbReference>
<dbReference type="FunFam" id="3.40.640.10:FF:000033">
    <property type="entry name" value="Aspartate aminotransferase"/>
    <property type="match status" value="1"/>
</dbReference>
<evidence type="ECO:0000256" key="5">
    <source>
        <dbReference type="ARBA" id="ARBA00022898"/>
    </source>
</evidence>
<sequence>MLIEQGDLKMSVAKRCEQIKPFIVMDVMEKIHEMEARGIDVIHMEIGEPDFNVPECVNRVCIEALKQNETGYTNSLGDLRLRRAISDYHKRIYGTTVEPGQILVTNGTSPAMLLLFSALLDPGDEVIVSDPHYACYANFIRYVQGEPVFVKVHEQDGFVYKPEAIREKITPKTKAIFINSPSNPTGTVIPESRMKEIVEVAKEHGLYIISDEIYHGLTYEGKDHSILEFTDQAFVLNGFSKLFAMTGLRLGYLIAPPKFIRALQVLQQNFFICANSITQLAGVAALTDADKEIQTMRDTYNERREFMIRRLKEMGLSMMAEPTGAFYVFVDFKHISTDSYTLAFDILEKAHIGVTPGIDFGANGEGYLRFSYANSLDNLKIGMNRLEEYLKRYA</sequence>
<comment type="similarity">
    <text evidence="2 6">Belongs to the class-I pyridoxal-phosphate-dependent aminotransferase family.</text>
</comment>
<organism evidence="8 9">
    <name type="scientific">Desulfobacter postgatei 2ac9</name>
    <dbReference type="NCBI Taxonomy" id="879212"/>
    <lineage>
        <taxon>Bacteria</taxon>
        <taxon>Pseudomonadati</taxon>
        <taxon>Thermodesulfobacteriota</taxon>
        <taxon>Desulfobacteria</taxon>
        <taxon>Desulfobacterales</taxon>
        <taxon>Desulfobacteraceae</taxon>
        <taxon>Desulfobacter</taxon>
    </lineage>
</organism>
<dbReference type="InterPro" id="IPR004838">
    <property type="entry name" value="NHTrfase_class1_PyrdxlP-BS"/>
</dbReference>
<dbReference type="AlphaFoldDB" id="I5AZM5"/>
<dbReference type="eggNOG" id="COG0436">
    <property type="taxonomic scope" value="Bacteria"/>
</dbReference>
<evidence type="ECO:0000256" key="1">
    <source>
        <dbReference type="ARBA" id="ARBA00001933"/>
    </source>
</evidence>
<dbReference type="RefSeq" id="WP_004071374.1">
    <property type="nucleotide sequence ID" value="NZ_CM001488.1"/>
</dbReference>
<keyword evidence="4 6" id="KW-0808">Transferase</keyword>
<dbReference type="HOGENOM" id="CLU_017584_4_3_7"/>
<dbReference type="EMBL" id="CM001488">
    <property type="protein sequence ID" value="EIM62688.1"/>
    <property type="molecule type" value="Genomic_DNA"/>
</dbReference>
<name>I5AZM5_9BACT</name>
<evidence type="ECO:0000259" key="7">
    <source>
        <dbReference type="Pfam" id="PF00155"/>
    </source>
</evidence>
<evidence type="ECO:0000256" key="4">
    <source>
        <dbReference type="ARBA" id="ARBA00022679"/>
    </source>
</evidence>
<dbReference type="EC" id="2.6.1.-" evidence="6"/>
<reference evidence="8 9" key="1">
    <citation type="submission" date="2011-09" db="EMBL/GenBank/DDBJ databases">
        <authorList>
            <consortium name="US DOE Joint Genome Institute (JGI-PGF)"/>
            <person name="Lucas S."/>
            <person name="Han J."/>
            <person name="Lapidus A."/>
            <person name="Cheng J.-F."/>
            <person name="Goodwin L."/>
            <person name="Pitluck S."/>
            <person name="Peters L."/>
            <person name="Land M.L."/>
            <person name="Hauser L."/>
            <person name="Orellana R."/>
            <person name="Lovley D."/>
            <person name="Woyke T.J."/>
        </authorList>
    </citation>
    <scope>NUCLEOTIDE SEQUENCE [LARGE SCALE GENOMIC DNA]</scope>
    <source>
        <strain evidence="8 9">2ac9</strain>
    </source>
</reference>
<keyword evidence="5" id="KW-0663">Pyridoxal phosphate</keyword>
<protein>
    <recommendedName>
        <fullName evidence="6">Aminotransferase</fullName>
        <ecNumber evidence="6">2.6.1.-</ecNumber>
    </recommendedName>
</protein>
<dbReference type="Gene3D" id="3.40.640.10">
    <property type="entry name" value="Type I PLP-dependent aspartate aminotransferase-like (Major domain)"/>
    <property type="match status" value="1"/>
</dbReference>
<dbReference type="PANTHER" id="PTHR46383">
    <property type="entry name" value="ASPARTATE AMINOTRANSFERASE"/>
    <property type="match status" value="1"/>
</dbReference>
<feature type="domain" description="Aminotransferase class I/classII large" evidence="7">
    <location>
        <begin position="40"/>
        <end position="380"/>
    </location>
</feature>
<dbReference type="SUPFAM" id="SSF53383">
    <property type="entry name" value="PLP-dependent transferases"/>
    <property type="match status" value="1"/>
</dbReference>
<dbReference type="GO" id="GO:0006520">
    <property type="term" value="P:amino acid metabolic process"/>
    <property type="evidence" value="ECO:0007669"/>
    <property type="project" value="InterPro"/>
</dbReference>
<evidence type="ECO:0000313" key="9">
    <source>
        <dbReference type="Proteomes" id="UP000005778"/>
    </source>
</evidence>
<dbReference type="Pfam" id="PF00155">
    <property type="entry name" value="Aminotran_1_2"/>
    <property type="match status" value="1"/>
</dbReference>
<accession>I5AZM5</accession>
<dbReference type="PANTHER" id="PTHR46383:SF2">
    <property type="entry name" value="AMINOTRANSFERASE"/>
    <property type="match status" value="1"/>
</dbReference>
<dbReference type="CDD" id="cd00609">
    <property type="entry name" value="AAT_like"/>
    <property type="match status" value="1"/>
</dbReference>
<comment type="cofactor">
    <cofactor evidence="1 6">
        <name>pyridoxal 5'-phosphate</name>
        <dbReference type="ChEBI" id="CHEBI:597326"/>
    </cofactor>
</comment>
<evidence type="ECO:0000313" key="8">
    <source>
        <dbReference type="EMBL" id="EIM62688.1"/>
    </source>
</evidence>
<gene>
    <name evidence="8" type="ORF">DespoDRAFT_00692</name>
</gene>
<dbReference type="GO" id="GO:0008483">
    <property type="term" value="F:transaminase activity"/>
    <property type="evidence" value="ECO:0007669"/>
    <property type="project" value="UniProtKB-KW"/>
</dbReference>
<dbReference type="Proteomes" id="UP000005778">
    <property type="component" value="Chromosome"/>
</dbReference>
<dbReference type="STRING" id="879212.DespoDRAFT_00692"/>
<evidence type="ECO:0000256" key="2">
    <source>
        <dbReference type="ARBA" id="ARBA00007441"/>
    </source>
</evidence>
<reference evidence="8 9" key="2">
    <citation type="submission" date="2012-02" db="EMBL/GenBank/DDBJ databases">
        <title>Improved High-Quality Draft sequence of Desulfobacter postgatei 2ac9.</title>
        <authorList>
            <consortium name="US DOE Joint Genome Institute"/>
            <person name="Lucas S."/>
            <person name="Han J."/>
            <person name="Lapidus A."/>
            <person name="Cheng J.-F."/>
            <person name="Goodwin L."/>
            <person name="Pitluck S."/>
            <person name="Peters L."/>
            <person name="Ovchinnikova G."/>
            <person name="Held B."/>
            <person name="Detter J.C."/>
            <person name="Han C."/>
            <person name="Tapia R."/>
            <person name="Land M."/>
            <person name="Hauser L."/>
            <person name="Kyrpides N."/>
            <person name="Ivanova N."/>
            <person name="Pagani I."/>
            <person name="Orellana R."/>
            <person name="Lovley D."/>
            <person name="Woyke T."/>
        </authorList>
    </citation>
    <scope>NUCLEOTIDE SEQUENCE [LARGE SCALE GENOMIC DNA]</scope>
    <source>
        <strain evidence="8 9">2ac9</strain>
    </source>
</reference>
<dbReference type="InterPro" id="IPR004839">
    <property type="entry name" value="Aminotransferase_I/II_large"/>
</dbReference>
<evidence type="ECO:0000256" key="6">
    <source>
        <dbReference type="RuleBase" id="RU000481"/>
    </source>
</evidence>
<dbReference type="GO" id="GO:0030170">
    <property type="term" value="F:pyridoxal phosphate binding"/>
    <property type="evidence" value="ECO:0007669"/>
    <property type="project" value="InterPro"/>
</dbReference>
<keyword evidence="3 6" id="KW-0032">Aminotransferase</keyword>